<protein>
    <submittedName>
        <fullName evidence="1">Uncharacterized protein</fullName>
    </submittedName>
</protein>
<organism evidence="1 2">
    <name type="scientific">Ameca splendens</name>
    <dbReference type="NCBI Taxonomy" id="208324"/>
    <lineage>
        <taxon>Eukaryota</taxon>
        <taxon>Metazoa</taxon>
        <taxon>Chordata</taxon>
        <taxon>Craniata</taxon>
        <taxon>Vertebrata</taxon>
        <taxon>Euteleostomi</taxon>
        <taxon>Actinopterygii</taxon>
        <taxon>Neopterygii</taxon>
        <taxon>Teleostei</taxon>
        <taxon>Neoteleostei</taxon>
        <taxon>Acanthomorphata</taxon>
        <taxon>Ovalentaria</taxon>
        <taxon>Atherinomorphae</taxon>
        <taxon>Cyprinodontiformes</taxon>
        <taxon>Goodeidae</taxon>
        <taxon>Ameca</taxon>
    </lineage>
</organism>
<feature type="non-terminal residue" evidence="1">
    <location>
        <position position="1"/>
    </location>
</feature>
<reference evidence="1 2" key="1">
    <citation type="submission" date="2021-06" db="EMBL/GenBank/DDBJ databases">
        <authorList>
            <person name="Palmer J.M."/>
        </authorList>
    </citation>
    <scope>NUCLEOTIDE SEQUENCE [LARGE SCALE GENOMIC DNA]</scope>
    <source>
        <strain evidence="1 2">AS_MEX2019</strain>
        <tissue evidence="1">Muscle</tissue>
    </source>
</reference>
<dbReference type="Proteomes" id="UP001469553">
    <property type="component" value="Unassembled WGS sequence"/>
</dbReference>
<keyword evidence="2" id="KW-1185">Reference proteome</keyword>
<gene>
    <name evidence="1" type="ORF">AMECASPLE_039788</name>
</gene>
<accession>A0ABV0ZHP4</accession>
<sequence length="57" mass="6616">KSYIRHIVKSQSRLTSRPVPTPEDVCFIRQSLEVQSIAMSRREKGLNTERQGHVDHL</sequence>
<dbReference type="EMBL" id="JAHRIP010065521">
    <property type="protein sequence ID" value="MEQ2305635.1"/>
    <property type="molecule type" value="Genomic_DNA"/>
</dbReference>
<proteinExistence type="predicted"/>
<evidence type="ECO:0000313" key="2">
    <source>
        <dbReference type="Proteomes" id="UP001469553"/>
    </source>
</evidence>
<comment type="caution">
    <text evidence="1">The sequence shown here is derived from an EMBL/GenBank/DDBJ whole genome shotgun (WGS) entry which is preliminary data.</text>
</comment>
<name>A0ABV0ZHP4_9TELE</name>
<evidence type="ECO:0000313" key="1">
    <source>
        <dbReference type="EMBL" id="MEQ2305635.1"/>
    </source>
</evidence>